<evidence type="ECO:0000256" key="4">
    <source>
        <dbReference type="SAM" id="SignalP"/>
    </source>
</evidence>
<evidence type="ECO:0000313" key="7">
    <source>
        <dbReference type="Proteomes" id="UP000198943"/>
    </source>
</evidence>
<evidence type="ECO:0000259" key="5">
    <source>
        <dbReference type="Pfam" id="PF09084"/>
    </source>
</evidence>
<reference evidence="7" key="1">
    <citation type="submission" date="2016-10" db="EMBL/GenBank/DDBJ databases">
        <authorList>
            <person name="Varghese N."/>
            <person name="Submissions S."/>
        </authorList>
    </citation>
    <scope>NUCLEOTIDE SEQUENCE [LARGE SCALE GENOMIC DNA]</scope>
    <source>
        <strain evidence="7">DSM 11005</strain>
    </source>
</reference>
<dbReference type="AlphaFoldDB" id="A0A1G6L5I4"/>
<proteinExistence type="predicted"/>
<name>A0A1G6L5I4_9FIRM</name>
<evidence type="ECO:0000256" key="2">
    <source>
        <dbReference type="ARBA" id="ARBA00022448"/>
    </source>
</evidence>
<dbReference type="Gene3D" id="3.40.190.10">
    <property type="entry name" value="Periplasmic binding protein-like II"/>
    <property type="match status" value="2"/>
</dbReference>
<sequence length="325" mass="34619">MKKRIVLVLFTLFTLTAILAGCGGSAPKTPEKKAAAPLKDLKVTYVKQPLNIPSIVDKANQTIVKGFEKDGTKVTFPEISSGAKQTEALAAGSLDIASCLGGTSAILAASNGADVKVVGIYSRAPKAFNIMVKDPAIKTAADLKGKRVVGPKGTILHQILAAALVKEKLSLKDVEFRSISIPAAVNALLAGEADAALVAGADVLRAQRAGARILANGEGLVNATIVIGVSGKFLKEHPETVKKYMALHQESIDFMKKNQDKAFEFTAKETGLSPEDVKLMAPWYDFSTAITAKDLKDLEETQEFLLANDMQKKKIDIKSMIAEVK</sequence>
<dbReference type="SUPFAM" id="SSF53850">
    <property type="entry name" value="Periplasmic binding protein-like II"/>
    <property type="match status" value="1"/>
</dbReference>
<evidence type="ECO:0000313" key="6">
    <source>
        <dbReference type="EMBL" id="SDC38550.1"/>
    </source>
</evidence>
<dbReference type="OrthoDB" id="9814375at2"/>
<dbReference type="CDD" id="cd01008">
    <property type="entry name" value="PBP2_NrtA_SsuA_CpmA_like"/>
    <property type="match status" value="1"/>
</dbReference>
<gene>
    <name evidence="6" type="ORF">SAMN04487864_10673</name>
</gene>
<feature type="chain" id="PRO_5039199810" evidence="4">
    <location>
        <begin position="21"/>
        <end position="325"/>
    </location>
</feature>
<protein>
    <submittedName>
        <fullName evidence="6">Sulfonate transport system substrate-binding protein</fullName>
    </submittedName>
</protein>
<dbReference type="GO" id="GO:0042597">
    <property type="term" value="C:periplasmic space"/>
    <property type="evidence" value="ECO:0007669"/>
    <property type="project" value="UniProtKB-SubCell"/>
</dbReference>
<keyword evidence="7" id="KW-1185">Reference proteome</keyword>
<keyword evidence="3 4" id="KW-0732">Signal</keyword>
<comment type="subcellular location">
    <subcellularLocation>
        <location evidence="1">Periplasm</location>
    </subcellularLocation>
</comment>
<dbReference type="RefSeq" id="WP_093730153.1">
    <property type="nucleotide sequence ID" value="NZ_FMYW01000006.1"/>
</dbReference>
<dbReference type="PROSITE" id="PS51257">
    <property type="entry name" value="PROKAR_LIPOPROTEIN"/>
    <property type="match status" value="1"/>
</dbReference>
<accession>A0A1G6L5I4</accession>
<dbReference type="PANTHER" id="PTHR30024:SF42">
    <property type="entry name" value="ALIPHATIC SULFONATES-BINDING PROTEIN-RELATED"/>
    <property type="match status" value="1"/>
</dbReference>
<feature type="domain" description="SsuA/THI5-like" evidence="5">
    <location>
        <begin position="67"/>
        <end position="262"/>
    </location>
</feature>
<keyword evidence="2" id="KW-0813">Transport</keyword>
<dbReference type="GO" id="GO:0042626">
    <property type="term" value="F:ATPase-coupled transmembrane transporter activity"/>
    <property type="evidence" value="ECO:0007669"/>
    <property type="project" value="InterPro"/>
</dbReference>
<dbReference type="Pfam" id="PF09084">
    <property type="entry name" value="NMT1"/>
    <property type="match status" value="1"/>
</dbReference>
<dbReference type="GO" id="GO:0016020">
    <property type="term" value="C:membrane"/>
    <property type="evidence" value="ECO:0007669"/>
    <property type="project" value="InterPro"/>
</dbReference>
<dbReference type="EMBL" id="FMYW01000006">
    <property type="protein sequence ID" value="SDC38550.1"/>
    <property type="molecule type" value="Genomic_DNA"/>
</dbReference>
<dbReference type="InterPro" id="IPR015168">
    <property type="entry name" value="SsuA/THI5"/>
</dbReference>
<dbReference type="PANTHER" id="PTHR30024">
    <property type="entry name" value="ALIPHATIC SULFONATES-BINDING PROTEIN-RELATED"/>
    <property type="match status" value="1"/>
</dbReference>
<organism evidence="6 7">
    <name type="scientific">Succiniclasticum ruminis</name>
    <dbReference type="NCBI Taxonomy" id="40841"/>
    <lineage>
        <taxon>Bacteria</taxon>
        <taxon>Bacillati</taxon>
        <taxon>Bacillota</taxon>
        <taxon>Negativicutes</taxon>
        <taxon>Acidaminococcales</taxon>
        <taxon>Acidaminococcaceae</taxon>
        <taxon>Succiniclasticum</taxon>
    </lineage>
</organism>
<dbReference type="NCBIfam" id="TIGR01728">
    <property type="entry name" value="SsuA_fam"/>
    <property type="match status" value="1"/>
</dbReference>
<evidence type="ECO:0000256" key="3">
    <source>
        <dbReference type="ARBA" id="ARBA00022729"/>
    </source>
</evidence>
<dbReference type="Proteomes" id="UP000198943">
    <property type="component" value="Unassembled WGS sequence"/>
</dbReference>
<dbReference type="InterPro" id="IPR010067">
    <property type="entry name" value="ABC_SsuA_sub-bd"/>
</dbReference>
<feature type="signal peptide" evidence="4">
    <location>
        <begin position="1"/>
        <end position="20"/>
    </location>
</feature>
<evidence type="ECO:0000256" key="1">
    <source>
        <dbReference type="ARBA" id="ARBA00004418"/>
    </source>
</evidence>